<dbReference type="Pfam" id="PF07484">
    <property type="entry name" value="Collar"/>
    <property type="match status" value="1"/>
</dbReference>
<organism evidence="2 3">
    <name type="scientific">Azorhizobium oxalatiphilum</name>
    <dbReference type="NCBI Taxonomy" id="980631"/>
    <lineage>
        <taxon>Bacteria</taxon>
        <taxon>Pseudomonadati</taxon>
        <taxon>Pseudomonadota</taxon>
        <taxon>Alphaproteobacteria</taxon>
        <taxon>Hyphomicrobiales</taxon>
        <taxon>Xanthobacteraceae</taxon>
        <taxon>Azorhizobium</taxon>
    </lineage>
</organism>
<accession>A0A917C0Q0</accession>
<dbReference type="EMBL" id="BMCT01000003">
    <property type="protein sequence ID" value="GGF66176.1"/>
    <property type="molecule type" value="Genomic_DNA"/>
</dbReference>
<proteinExistence type="predicted"/>
<feature type="domain" description="Phage tail collar" evidence="1">
    <location>
        <begin position="6"/>
        <end position="62"/>
    </location>
</feature>
<dbReference type="Proteomes" id="UP000606044">
    <property type="component" value="Unassembled WGS sequence"/>
</dbReference>
<reference evidence="2" key="2">
    <citation type="submission" date="2020-09" db="EMBL/GenBank/DDBJ databases">
        <authorList>
            <person name="Sun Q."/>
            <person name="Sedlacek I."/>
        </authorList>
    </citation>
    <scope>NUCLEOTIDE SEQUENCE</scope>
    <source>
        <strain evidence="2">CCM 7897</strain>
    </source>
</reference>
<dbReference type="AlphaFoldDB" id="A0A917C0Q0"/>
<name>A0A917C0Q0_9HYPH</name>
<evidence type="ECO:0000259" key="1">
    <source>
        <dbReference type="Pfam" id="PF07484"/>
    </source>
</evidence>
<dbReference type="SUPFAM" id="SSF88874">
    <property type="entry name" value="Receptor-binding domain of short tail fibre protein gp12"/>
    <property type="match status" value="1"/>
</dbReference>
<dbReference type="InterPro" id="IPR011083">
    <property type="entry name" value="Phage_tail_collar_dom"/>
</dbReference>
<dbReference type="Gene3D" id="3.90.1340.10">
    <property type="entry name" value="Phage tail collar domain"/>
    <property type="match status" value="1"/>
</dbReference>
<gene>
    <name evidence="2" type="ORF">GCM10007301_27310</name>
</gene>
<evidence type="ECO:0000313" key="3">
    <source>
        <dbReference type="Proteomes" id="UP000606044"/>
    </source>
</evidence>
<dbReference type="RefSeq" id="WP_188579376.1">
    <property type="nucleotide sequence ID" value="NZ_BMCT01000003.1"/>
</dbReference>
<reference evidence="2" key="1">
    <citation type="journal article" date="2014" name="Int. J. Syst. Evol. Microbiol.">
        <title>Complete genome sequence of Corynebacterium casei LMG S-19264T (=DSM 44701T), isolated from a smear-ripened cheese.</title>
        <authorList>
            <consortium name="US DOE Joint Genome Institute (JGI-PGF)"/>
            <person name="Walter F."/>
            <person name="Albersmeier A."/>
            <person name="Kalinowski J."/>
            <person name="Ruckert C."/>
        </authorList>
    </citation>
    <scope>NUCLEOTIDE SEQUENCE</scope>
    <source>
        <strain evidence="2">CCM 7897</strain>
    </source>
</reference>
<comment type="caution">
    <text evidence="2">The sequence shown here is derived from an EMBL/GenBank/DDBJ whole genome shotgun (WGS) entry which is preliminary data.</text>
</comment>
<evidence type="ECO:0000313" key="2">
    <source>
        <dbReference type="EMBL" id="GGF66176.1"/>
    </source>
</evidence>
<keyword evidence="3" id="KW-1185">Reference proteome</keyword>
<protein>
    <submittedName>
        <fullName evidence="2">Microcystin dependent MdpB family protein</fullName>
    </submittedName>
</protein>
<dbReference type="InterPro" id="IPR037053">
    <property type="entry name" value="Phage_tail_collar_dom_sf"/>
</dbReference>
<sequence>MNPYLGEIRLTAGDYAPKGWALCNGQVLPTKGNEALYGLVGSYYGGDGRTTFALPDMRGRLPIGRGQRPGTEAYALGQSGGAETVILEATHLPAHTHRLAATTTPASLATPTEDNVMLGSTVSEAHVYNTMDEGVGDAEFSTLSIGSAAQGPGHDNLMPAMALNYIICISGGLMPQAT</sequence>